<feature type="transmembrane region" description="Helical" evidence="1">
    <location>
        <begin position="6"/>
        <end position="23"/>
    </location>
</feature>
<keyword evidence="1" id="KW-1133">Transmembrane helix</keyword>
<comment type="caution">
    <text evidence="2">The sequence shown here is derived from an EMBL/GenBank/DDBJ whole genome shotgun (WGS) entry which is preliminary data.</text>
</comment>
<reference evidence="2" key="1">
    <citation type="journal article" date="2017" name="Appl. Environ. Microbiol.">
        <title>Molecular characterization of an Endozoicomonas-like organism causing infection in king scallop Pecten maximus L.</title>
        <authorList>
            <person name="Cano I."/>
            <person name="van Aerle R."/>
            <person name="Ross S."/>
            <person name="Verner-Jeffreys D.W."/>
            <person name="Paley R.K."/>
            <person name="Rimmer G."/>
            <person name="Ryder D."/>
            <person name="Hooper P."/>
            <person name="Stone D."/>
            <person name="Feist S.W."/>
        </authorList>
    </citation>
    <scope>NUCLEOTIDE SEQUENCE</scope>
</reference>
<keyword evidence="1" id="KW-0812">Transmembrane</keyword>
<dbReference type="EMBL" id="NSIT01000745">
    <property type="protein sequence ID" value="PJE77340.1"/>
    <property type="molecule type" value="Genomic_DNA"/>
</dbReference>
<accession>A0A2H9T295</accession>
<evidence type="ECO:0000256" key="1">
    <source>
        <dbReference type="SAM" id="Phobius"/>
    </source>
</evidence>
<organism evidence="2">
    <name type="scientific">invertebrate metagenome</name>
    <dbReference type="NCBI Taxonomy" id="1711999"/>
    <lineage>
        <taxon>unclassified sequences</taxon>
        <taxon>metagenomes</taxon>
        <taxon>organismal metagenomes</taxon>
    </lineage>
</organism>
<proteinExistence type="predicted"/>
<evidence type="ECO:0000313" key="2">
    <source>
        <dbReference type="EMBL" id="PJE77340.1"/>
    </source>
</evidence>
<keyword evidence="1" id="KW-0472">Membrane</keyword>
<gene>
    <name evidence="2" type="ORF">CI610_03742</name>
</gene>
<protein>
    <submittedName>
        <fullName evidence="2">Uncharacterized protein</fullName>
    </submittedName>
</protein>
<name>A0A2H9T295_9ZZZZ</name>
<dbReference type="AlphaFoldDB" id="A0A2H9T295"/>
<sequence>MYYFILNIPIIAYIYFFIFYAYHNTGVICSTKKLPMARLSYCGVLPYNTTEYGDSPRAVLTSFLELLGASDLFGHLQWDVINRKT</sequence>